<dbReference type="InterPro" id="IPR050657">
    <property type="entry name" value="Ankyrin_repeat_domain"/>
</dbReference>
<dbReference type="RefSeq" id="XP_032330088.1">
    <property type="nucleotide sequence ID" value="XM_032474197.1"/>
</dbReference>
<dbReference type="SUPFAM" id="SSF48403">
    <property type="entry name" value="Ankyrin repeat"/>
    <property type="match status" value="1"/>
</dbReference>
<name>A0A8B8SIM5_CAMFR</name>
<dbReference type="PANTHER" id="PTHR24147:SF60">
    <property type="entry name" value="ANKYRIN REPEAT DOMAIN-CONTAINING PROTEIN 26-RELATED"/>
    <property type="match status" value="1"/>
</dbReference>
<feature type="repeat" description="ANK" evidence="1">
    <location>
        <begin position="130"/>
        <end position="162"/>
    </location>
</feature>
<gene>
    <name evidence="4" type="primary">LOC116656662</name>
</gene>
<keyword evidence="3" id="KW-1185">Reference proteome</keyword>
<dbReference type="PROSITE" id="PS50088">
    <property type="entry name" value="ANK_REPEAT"/>
    <property type="match status" value="3"/>
</dbReference>
<dbReference type="PRINTS" id="PR01415">
    <property type="entry name" value="ANKYRIN"/>
</dbReference>
<keyword evidence="1" id="KW-0040">ANK repeat</keyword>
<reference evidence="4" key="1">
    <citation type="submission" date="2025-08" db="UniProtKB">
        <authorList>
            <consortium name="RefSeq"/>
        </authorList>
    </citation>
    <scope>IDENTIFICATION</scope>
    <source>
        <tissue evidence="4">Ear skin</tissue>
    </source>
</reference>
<dbReference type="SMART" id="SM00248">
    <property type="entry name" value="ANK"/>
    <property type="match status" value="3"/>
</dbReference>
<dbReference type="Gene3D" id="1.25.40.20">
    <property type="entry name" value="Ankyrin repeat-containing domain"/>
    <property type="match status" value="1"/>
</dbReference>
<dbReference type="Proteomes" id="UP000694856">
    <property type="component" value="Chromosome 36"/>
</dbReference>
<sequence length="277" mass="29674">MTGRGKTMVRRLARNVQVYNLPNSGGVGWTPPLAGAAALRVCAPLAGTRPPAPVRERARPGEGRPRTALHLACTTGQSAVVALLTEWHCDLNPRDKEGKTALIKAVQCQKEVCVTVLLEHGADPNLEDNCQNTALHYAILAGDMSVATKLLHYNANIKATDKVNLRRGIGRVADSGCSEESGLPQRARVFAQISPLSGSRAGLCYSSCLAWGRPPLPQVCWTQAFENSTSHSLSHAGTVGPEKDILETAHSEGLAELEEEPRDKVKAQPLASKPLKK</sequence>
<dbReference type="GeneID" id="116656662"/>
<dbReference type="KEGG" id="cfr:116656662"/>
<organism evidence="3 4">
    <name type="scientific">Camelus ferus</name>
    <name type="common">Wild bactrian camel</name>
    <name type="synonym">Camelus bactrianus ferus</name>
    <dbReference type="NCBI Taxonomy" id="419612"/>
    <lineage>
        <taxon>Eukaryota</taxon>
        <taxon>Metazoa</taxon>
        <taxon>Chordata</taxon>
        <taxon>Craniata</taxon>
        <taxon>Vertebrata</taxon>
        <taxon>Euteleostomi</taxon>
        <taxon>Mammalia</taxon>
        <taxon>Eutheria</taxon>
        <taxon>Laurasiatheria</taxon>
        <taxon>Artiodactyla</taxon>
        <taxon>Tylopoda</taxon>
        <taxon>Camelidae</taxon>
        <taxon>Camelus</taxon>
    </lineage>
</organism>
<feature type="region of interest" description="Disordered" evidence="2">
    <location>
        <begin position="252"/>
        <end position="277"/>
    </location>
</feature>
<dbReference type="PANTHER" id="PTHR24147">
    <property type="entry name" value="ANKYRIN REPEAT DOMAIN 36-RELATED"/>
    <property type="match status" value="1"/>
</dbReference>
<feature type="repeat" description="ANK" evidence="1">
    <location>
        <begin position="64"/>
        <end position="96"/>
    </location>
</feature>
<evidence type="ECO:0000313" key="4">
    <source>
        <dbReference type="RefSeq" id="XP_032330088.1"/>
    </source>
</evidence>
<accession>A0A8B8SIM5</accession>
<evidence type="ECO:0000256" key="1">
    <source>
        <dbReference type="PROSITE-ProRule" id="PRU00023"/>
    </source>
</evidence>
<dbReference type="InterPro" id="IPR002110">
    <property type="entry name" value="Ankyrin_rpt"/>
</dbReference>
<dbReference type="PROSITE" id="PS50297">
    <property type="entry name" value="ANK_REP_REGION"/>
    <property type="match status" value="2"/>
</dbReference>
<evidence type="ECO:0000313" key="3">
    <source>
        <dbReference type="Proteomes" id="UP000694856"/>
    </source>
</evidence>
<protein>
    <submittedName>
        <fullName evidence="4">Death-associated protein kinase dapk-1-like</fullName>
    </submittedName>
</protein>
<dbReference type="InterPro" id="IPR036770">
    <property type="entry name" value="Ankyrin_rpt-contain_sf"/>
</dbReference>
<dbReference type="Pfam" id="PF12796">
    <property type="entry name" value="Ank_2"/>
    <property type="match status" value="1"/>
</dbReference>
<proteinExistence type="predicted"/>
<feature type="repeat" description="ANK" evidence="1">
    <location>
        <begin position="97"/>
        <end position="129"/>
    </location>
</feature>
<evidence type="ECO:0000256" key="2">
    <source>
        <dbReference type="SAM" id="MobiDB-lite"/>
    </source>
</evidence>
<dbReference type="AlphaFoldDB" id="A0A8B8SIM5"/>